<dbReference type="InterPro" id="IPR006311">
    <property type="entry name" value="TAT_signal"/>
</dbReference>
<sequence>MPRRSRTRLRPVGRVRRRVLATAATVAVAGGLLAAVSAPAGAAVCNVTGITGGDVGSTGSSGSSELGLGSLDFGSYRADGKKPQGPLPTLTGASKAVSWVTGPRSPARTDTRFGITATDVGVPWDNGSGQILMAFGDTWGRCAGQMTWKHNTMLRSDANSDLAKGIRFPTAVPGSVRSGASVTSAHPTWAQPMFNAVGVRNIEVGRIPTGGISINGTQFVSFMSIHRWLGPGRWSTNYSGIAVSHNNGQTWTVDNNTLRWNTDLTIPGVPQVTRGHDRFQMGAFLRSGEYIYQYGTPNGRFGSAHVARFRPADILNLNRYQYFRGGTAWSSNPAEAAPLVAGPISEISVAYNTFLGRFVMLTERAGTIVMRSSPSPVGPWSGERVLISHKQSSGLYTPYIHPRSSGKDLYFVVSRWDDYNVMLVRTDLSKARR</sequence>
<evidence type="ECO:0000313" key="3">
    <source>
        <dbReference type="EMBL" id="OUC78909.1"/>
    </source>
</evidence>
<dbReference type="EMBL" id="NGFO01000010">
    <property type="protein sequence ID" value="OUC78909.1"/>
    <property type="molecule type" value="Genomic_DNA"/>
</dbReference>
<keyword evidence="1" id="KW-0732">Signal</keyword>
<dbReference type="OrthoDB" id="284233at2"/>
<dbReference type="STRING" id="417102.CA982_11010"/>
<accession>A0A243QAZ3</accession>
<dbReference type="AlphaFoldDB" id="A0A243QAZ3"/>
<feature type="domain" description="DUF4185" evidence="2">
    <location>
        <begin position="105"/>
        <end position="425"/>
    </location>
</feature>
<dbReference type="RefSeq" id="WP_086535372.1">
    <property type="nucleotide sequence ID" value="NZ_NGFO01000010.1"/>
</dbReference>
<organism evidence="3 4">
    <name type="scientific">Gordonia lacunae</name>
    <dbReference type="NCBI Taxonomy" id="417102"/>
    <lineage>
        <taxon>Bacteria</taxon>
        <taxon>Bacillati</taxon>
        <taxon>Actinomycetota</taxon>
        <taxon>Actinomycetes</taxon>
        <taxon>Mycobacteriales</taxon>
        <taxon>Gordoniaceae</taxon>
        <taxon>Gordonia</taxon>
    </lineage>
</organism>
<dbReference type="PROSITE" id="PS51318">
    <property type="entry name" value="TAT"/>
    <property type="match status" value="1"/>
</dbReference>
<dbReference type="InterPro" id="IPR025442">
    <property type="entry name" value="DUF4185"/>
</dbReference>
<evidence type="ECO:0000259" key="2">
    <source>
        <dbReference type="Pfam" id="PF13810"/>
    </source>
</evidence>
<evidence type="ECO:0000256" key="1">
    <source>
        <dbReference type="SAM" id="SignalP"/>
    </source>
</evidence>
<protein>
    <recommendedName>
        <fullName evidence="2">DUF4185 domain-containing protein</fullName>
    </recommendedName>
</protein>
<dbReference type="Proteomes" id="UP000194632">
    <property type="component" value="Unassembled WGS sequence"/>
</dbReference>
<proteinExistence type="predicted"/>
<dbReference type="Pfam" id="PF13810">
    <property type="entry name" value="DUF4185"/>
    <property type="match status" value="1"/>
</dbReference>
<gene>
    <name evidence="3" type="ORF">CA982_11010</name>
</gene>
<evidence type="ECO:0000313" key="4">
    <source>
        <dbReference type="Proteomes" id="UP000194632"/>
    </source>
</evidence>
<reference evidence="3 4" key="1">
    <citation type="submission" date="2017-05" db="EMBL/GenBank/DDBJ databases">
        <title>Biotechnological potential of actinobacteria isolated from South African environments.</title>
        <authorList>
            <person name="Le Roes-Hill M."/>
            <person name="Prins A."/>
            <person name="Durrell K.A."/>
        </authorList>
    </citation>
    <scope>NUCLEOTIDE SEQUENCE [LARGE SCALE GENOMIC DNA]</scope>
    <source>
        <strain evidence="3">BS2</strain>
    </source>
</reference>
<feature type="signal peptide" evidence="1">
    <location>
        <begin position="1"/>
        <end position="42"/>
    </location>
</feature>
<feature type="chain" id="PRO_5013032204" description="DUF4185 domain-containing protein" evidence="1">
    <location>
        <begin position="43"/>
        <end position="433"/>
    </location>
</feature>
<keyword evidence="4" id="KW-1185">Reference proteome</keyword>
<name>A0A243QAZ3_9ACTN</name>
<comment type="caution">
    <text evidence="3">The sequence shown here is derived from an EMBL/GenBank/DDBJ whole genome shotgun (WGS) entry which is preliminary data.</text>
</comment>